<dbReference type="RefSeq" id="WP_308976893.1">
    <property type="nucleotide sequence ID" value="NZ_JAVIDL010000014.1"/>
</dbReference>
<evidence type="ECO:0000259" key="1">
    <source>
        <dbReference type="Pfam" id="PF01575"/>
    </source>
</evidence>
<dbReference type="EMBL" id="JAVIDL010000014">
    <property type="protein sequence ID" value="MDQ8935855.1"/>
    <property type="molecule type" value="Genomic_DNA"/>
</dbReference>
<name>A0AAW8J7X4_9GAMM</name>
<dbReference type="CDD" id="cd03454">
    <property type="entry name" value="YdeM"/>
    <property type="match status" value="1"/>
</dbReference>
<dbReference type="InterPro" id="IPR052342">
    <property type="entry name" value="MCH/BMMD"/>
</dbReference>
<proteinExistence type="predicted"/>
<sequence length="154" mass="17548">MLYLEDLNVGDRFQSQDYEMTLEEIKSFAGKYDPQVFHLDEEEAEDHPIFQGIAASGWHTSAVTMRLWTECLPIAHGLIGSETSLRWPKPTRPGDRIHVDVEIAAINPSKSKTDRGIVTYITQAKNQHGDVLLISTTKVVVFKKEFKLYQDRTV</sequence>
<evidence type="ECO:0000313" key="2">
    <source>
        <dbReference type="EMBL" id="MDQ8935855.1"/>
    </source>
</evidence>
<protein>
    <submittedName>
        <fullName evidence="2">MaoC family dehydratase</fullName>
    </submittedName>
</protein>
<dbReference type="SUPFAM" id="SSF54637">
    <property type="entry name" value="Thioesterase/thiol ester dehydrase-isomerase"/>
    <property type="match status" value="1"/>
</dbReference>
<dbReference type="InterPro" id="IPR002539">
    <property type="entry name" value="MaoC-like_dom"/>
</dbReference>
<dbReference type="Gene3D" id="3.10.129.10">
    <property type="entry name" value="Hotdog Thioesterase"/>
    <property type="match status" value="1"/>
</dbReference>
<accession>A0AAW8J7X4</accession>
<feature type="domain" description="MaoC-like" evidence="1">
    <location>
        <begin position="14"/>
        <end position="123"/>
    </location>
</feature>
<evidence type="ECO:0000313" key="3">
    <source>
        <dbReference type="Proteomes" id="UP001243844"/>
    </source>
</evidence>
<dbReference type="PANTHER" id="PTHR43664:SF1">
    <property type="entry name" value="BETA-METHYLMALYL-COA DEHYDRATASE"/>
    <property type="match status" value="1"/>
</dbReference>
<gene>
    <name evidence="2" type="ORF">RFH47_08935</name>
</gene>
<dbReference type="AlphaFoldDB" id="A0AAW8J7X4"/>
<comment type="caution">
    <text evidence="2">The sequence shown here is derived from an EMBL/GenBank/DDBJ whole genome shotgun (WGS) entry which is preliminary data.</text>
</comment>
<dbReference type="InterPro" id="IPR029069">
    <property type="entry name" value="HotDog_dom_sf"/>
</dbReference>
<dbReference type="PANTHER" id="PTHR43664">
    <property type="entry name" value="MONOAMINE OXIDASE-RELATED"/>
    <property type="match status" value="1"/>
</dbReference>
<organism evidence="2 3">
    <name type="scientific">Acinetobacter rudis</name>
    <dbReference type="NCBI Taxonomy" id="632955"/>
    <lineage>
        <taxon>Bacteria</taxon>
        <taxon>Pseudomonadati</taxon>
        <taxon>Pseudomonadota</taxon>
        <taxon>Gammaproteobacteria</taxon>
        <taxon>Moraxellales</taxon>
        <taxon>Moraxellaceae</taxon>
        <taxon>Acinetobacter</taxon>
    </lineage>
</organism>
<dbReference type="Proteomes" id="UP001243844">
    <property type="component" value="Unassembled WGS sequence"/>
</dbReference>
<reference evidence="2" key="1">
    <citation type="submission" date="2023-08" db="EMBL/GenBank/DDBJ databases">
        <title>Emergence of clinically-relevant ST2 carbapenem-resistant Acinetobacter baumannii strains in hospital sewages in Zhejiang, East of China.</title>
        <authorList>
            <person name="Kaichao C."/>
            <person name="Zhang R."/>
        </authorList>
    </citation>
    <scope>NUCLEOTIDE SEQUENCE</scope>
    <source>
        <strain evidence="2">M-RB-37</strain>
    </source>
</reference>
<dbReference type="Pfam" id="PF01575">
    <property type="entry name" value="MaoC_dehydratas"/>
    <property type="match status" value="1"/>
</dbReference>